<proteinExistence type="predicted"/>
<gene>
    <name evidence="1" type="ORF">JM949_12885</name>
</gene>
<reference evidence="1 2" key="1">
    <citation type="submission" date="2021-01" db="EMBL/GenBank/DDBJ databases">
        <title>Draft genome sequence of Micromonospora sp. strain STR1s_6.</title>
        <authorList>
            <person name="Karlyshev A."/>
            <person name="Jawad R."/>
        </authorList>
    </citation>
    <scope>NUCLEOTIDE SEQUENCE [LARGE SCALE GENOMIC DNA]</scope>
    <source>
        <strain evidence="1 2">STR1S-6</strain>
    </source>
</reference>
<dbReference type="Proteomes" id="UP000622245">
    <property type="component" value="Unassembled WGS sequence"/>
</dbReference>
<dbReference type="RefSeq" id="WP_203148705.1">
    <property type="nucleotide sequence ID" value="NZ_JAEVHL010000049.1"/>
</dbReference>
<comment type="caution">
    <text evidence="1">The sequence shown here is derived from an EMBL/GenBank/DDBJ whole genome shotgun (WGS) entry which is preliminary data.</text>
</comment>
<name>A0ABS1YFR7_9ACTN</name>
<dbReference type="EMBL" id="JAEVHL010000049">
    <property type="protein sequence ID" value="MBM0276270.1"/>
    <property type="molecule type" value="Genomic_DNA"/>
</dbReference>
<accession>A0ABS1YFR7</accession>
<evidence type="ECO:0000313" key="2">
    <source>
        <dbReference type="Proteomes" id="UP000622245"/>
    </source>
</evidence>
<sequence length="94" mass="10810">MPDKQERLRAGDVVLLTAAASVQFRTPIVVRVIREIPDRHTYHGWLWLDAYQLNSKGEAVARRELFVLRAGLRLPTSRRGPPAPVRRRATAWVR</sequence>
<protein>
    <submittedName>
        <fullName evidence="1">Uncharacterized protein</fullName>
    </submittedName>
</protein>
<evidence type="ECO:0000313" key="1">
    <source>
        <dbReference type="EMBL" id="MBM0276270.1"/>
    </source>
</evidence>
<keyword evidence="2" id="KW-1185">Reference proteome</keyword>
<organism evidence="1 2">
    <name type="scientific">Micromonospora tarensis</name>
    <dbReference type="NCBI Taxonomy" id="2806100"/>
    <lineage>
        <taxon>Bacteria</taxon>
        <taxon>Bacillati</taxon>
        <taxon>Actinomycetota</taxon>
        <taxon>Actinomycetes</taxon>
        <taxon>Micromonosporales</taxon>
        <taxon>Micromonosporaceae</taxon>
        <taxon>Micromonospora</taxon>
    </lineage>
</organism>